<feature type="region of interest" description="Disordered" evidence="1">
    <location>
        <begin position="403"/>
        <end position="439"/>
    </location>
</feature>
<dbReference type="Gene3D" id="3.10.129.10">
    <property type="entry name" value="Hotdog Thioesterase"/>
    <property type="match status" value="1"/>
</dbReference>
<keyword evidence="3" id="KW-1185">Reference proteome</keyword>
<accession>A0A2J6TPX1</accession>
<dbReference type="FunCoup" id="A0A2J6TPX1">
    <property type="interactions" value="45"/>
</dbReference>
<dbReference type="InterPro" id="IPR029069">
    <property type="entry name" value="HotDog_dom_sf"/>
</dbReference>
<dbReference type="GeneID" id="36582101"/>
<protein>
    <recommendedName>
        <fullName evidence="4">Thioesterase/thiol ester dehydrase-isomerase</fullName>
    </recommendedName>
</protein>
<dbReference type="OrthoDB" id="3257538at2759"/>
<evidence type="ECO:0008006" key="4">
    <source>
        <dbReference type="Google" id="ProtNLM"/>
    </source>
</evidence>
<evidence type="ECO:0000313" key="3">
    <source>
        <dbReference type="Proteomes" id="UP000235371"/>
    </source>
</evidence>
<reference evidence="2 3" key="1">
    <citation type="submission" date="2016-04" db="EMBL/GenBank/DDBJ databases">
        <title>A degradative enzymes factory behind the ericoid mycorrhizal symbiosis.</title>
        <authorList>
            <consortium name="DOE Joint Genome Institute"/>
            <person name="Martino E."/>
            <person name="Morin E."/>
            <person name="Grelet G."/>
            <person name="Kuo A."/>
            <person name="Kohler A."/>
            <person name="Daghino S."/>
            <person name="Barry K."/>
            <person name="Choi C."/>
            <person name="Cichocki N."/>
            <person name="Clum A."/>
            <person name="Copeland A."/>
            <person name="Hainaut M."/>
            <person name="Haridas S."/>
            <person name="Labutti K."/>
            <person name="Lindquist E."/>
            <person name="Lipzen A."/>
            <person name="Khouja H.-R."/>
            <person name="Murat C."/>
            <person name="Ohm R."/>
            <person name="Olson A."/>
            <person name="Spatafora J."/>
            <person name="Veneault-Fourrey C."/>
            <person name="Henrissat B."/>
            <person name="Grigoriev I."/>
            <person name="Martin F."/>
            <person name="Perotto S."/>
        </authorList>
    </citation>
    <scope>NUCLEOTIDE SEQUENCE [LARGE SCALE GENOMIC DNA]</scope>
    <source>
        <strain evidence="2 3">E</strain>
    </source>
</reference>
<gene>
    <name evidence="2" type="ORF">K444DRAFT_520133</name>
</gene>
<sequence>MRSTTLFNNSRICLCAGRPICGPRHLVRRFSTEPFPLANLEASLREELTSRPANQILEYLTNTNSHLLNITLADFLPPSCYPAEFSKSDLQTPRNKYKPGAIVHQAGSLPLGHHLVHFPPQVLNSDILPDGTDNLHWPGPPFTRRLWTGGSLSFNRNIMFGLHTNNMSAMCKEEITNVWTKGKEGDEKVFVAIRRRIGGLGKIYEPPQWSGRAKLEWGTLDGNSDQWGKRSKMGKLALVETRNLVFMRKKPKSHARRDSQLVPSAMKPAHTPDFSVSLRPTQDLLFRFSALTFNAHRIHLEKEYCTKVEGHRNLLVHGPLSLVLMLSVLRSQLKEGEMLVEFEYRNLIPLYAEEQMKICVRRDSEKDDRLDVWIEEPGGGYAVKGTALVDKDYVLETKSLKDTPGGGWLENSVKDGLDSEGGESAEGESPFKVRRKFSS</sequence>
<name>A0A2J6TPX1_9HELO</name>
<dbReference type="GO" id="GO:0005739">
    <property type="term" value="C:mitochondrion"/>
    <property type="evidence" value="ECO:0007669"/>
    <property type="project" value="TreeGrafter"/>
</dbReference>
<dbReference type="PANTHER" id="PTHR28152:SF1">
    <property type="entry name" value="HYDROXYACYL-THIOESTER DEHYDRATASE TYPE 2, MITOCHONDRIAL"/>
    <property type="match status" value="1"/>
</dbReference>
<evidence type="ECO:0000256" key="1">
    <source>
        <dbReference type="SAM" id="MobiDB-lite"/>
    </source>
</evidence>
<dbReference type="InParanoid" id="A0A2J6TPX1"/>
<dbReference type="EMBL" id="KZ613747">
    <property type="protein sequence ID" value="PMD65077.1"/>
    <property type="molecule type" value="Genomic_DNA"/>
</dbReference>
<dbReference type="STRING" id="1095630.A0A2J6TPX1"/>
<dbReference type="RefSeq" id="XP_024741981.1">
    <property type="nucleotide sequence ID" value="XM_024874021.1"/>
</dbReference>
<proteinExistence type="predicted"/>
<dbReference type="Proteomes" id="UP000235371">
    <property type="component" value="Unassembled WGS sequence"/>
</dbReference>
<dbReference type="AlphaFoldDB" id="A0A2J6TPX1"/>
<organism evidence="2 3">
    <name type="scientific">Hyaloscypha bicolor E</name>
    <dbReference type="NCBI Taxonomy" id="1095630"/>
    <lineage>
        <taxon>Eukaryota</taxon>
        <taxon>Fungi</taxon>
        <taxon>Dikarya</taxon>
        <taxon>Ascomycota</taxon>
        <taxon>Pezizomycotina</taxon>
        <taxon>Leotiomycetes</taxon>
        <taxon>Helotiales</taxon>
        <taxon>Hyaloscyphaceae</taxon>
        <taxon>Hyaloscypha</taxon>
        <taxon>Hyaloscypha bicolor</taxon>
    </lineage>
</organism>
<dbReference type="GO" id="GO:0019171">
    <property type="term" value="F:(3R)-hydroxyacyl-[acyl-carrier-protein] dehydratase activity"/>
    <property type="evidence" value="ECO:0007669"/>
    <property type="project" value="TreeGrafter"/>
</dbReference>
<dbReference type="InterPro" id="IPR052741">
    <property type="entry name" value="Mitochondrial_HTD2"/>
</dbReference>
<dbReference type="PANTHER" id="PTHR28152">
    <property type="entry name" value="HYDROXYACYL-THIOESTER DEHYDRATASE TYPE 2, MITOCHONDRIAL"/>
    <property type="match status" value="1"/>
</dbReference>
<evidence type="ECO:0000313" key="2">
    <source>
        <dbReference type="EMBL" id="PMD65077.1"/>
    </source>
</evidence>
<dbReference type="SUPFAM" id="SSF54637">
    <property type="entry name" value="Thioesterase/thiol ester dehydrase-isomerase"/>
    <property type="match status" value="1"/>
</dbReference>